<dbReference type="PANTHER" id="PTHR33164:SF103">
    <property type="entry name" value="REGULATORY PROTEIN MARR"/>
    <property type="match status" value="1"/>
</dbReference>
<dbReference type="PANTHER" id="PTHR33164">
    <property type="entry name" value="TRANSCRIPTIONAL REGULATOR, MARR FAMILY"/>
    <property type="match status" value="1"/>
</dbReference>
<evidence type="ECO:0000313" key="4">
    <source>
        <dbReference type="Proteomes" id="UP001260872"/>
    </source>
</evidence>
<dbReference type="EMBL" id="JAVKGT010000005">
    <property type="protein sequence ID" value="MDR5711142.1"/>
    <property type="molecule type" value="Genomic_DNA"/>
</dbReference>
<evidence type="ECO:0000313" key="3">
    <source>
        <dbReference type="EMBL" id="MDR5711142.1"/>
    </source>
</evidence>
<dbReference type="Proteomes" id="UP001260872">
    <property type="component" value="Unassembled WGS sequence"/>
</dbReference>
<dbReference type="PROSITE" id="PS50995">
    <property type="entry name" value="HTH_MARR_2"/>
    <property type="match status" value="1"/>
</dbReference>
<sequence length="186" mass="20823">MQEPPAESEEQASPDGVDFFSDRGRPGGDSSGYWYAEEGSSPSSVDLLNLLREYRDAEREMRQRTRDSMRMGETDLVALRFLIRERAAGHVVRQRDLGAALHLSAPSVTALVDRLSRDGYIRRVPHPEDRRAVGIEILADTDREIRQTLTRMHASMLEAAESLNDAERAGAAKFLRGLISSVRQAE</sequence>
<accession>A0ABU1FSD5</accession>
<gene>
    <name evidence="3" type="ORF">RH857_03175</name>
</gene>
<keyword evidence="4" id="KW-1185">Reference proteome</keyword>
<dbReference type="Pfam" id="PF12802">
    <property type="entry name" value="MarR_2"/>
    <property type="match status" value="1"/>
</dbReference>
<dbReference type="InterPro" id="IPR039422">
    <property type="entry name" value="MarR/SlyA-like"/>
</dbReference>
<protein>
    <submittedName>
        <fullName evidence="3">MarR family transcriptional regulator</fullName>
    </submittedName>
</protein>
<feature type="domain" description="HTH marR-type" evidence="2">
    <location>
        <begin position="44"/>
        <end position="180"/>
    </location>
</feature>
<organism evidence="3 4">
    <name type="scientific">Nesterenkonia flava</name>
    <dbReference type="NCBI Taxonomy" id="469799"/>
    <lineage>
        <taxon>Bacteria</taxon>
        <taxon>Bacillati</taxon>
        <taxon>Actinomycetota</taxon>
        <taxon>Actinomycetes</taxon>
        <taxon>Micrococcales</taxon>
        <taxon>Micrococcaceae</taxon>
        <taxon>Nesterenkonia</taxon>
    </lineage>
</organism>
<comment type="caution">
    <text evidence="3">The sequence shown here is derived from an EMBL/GenBank/DDBJ whole genome shotgun (WGS) entry which is preliminary data.</text>
</comment>
<proteinExistence type="predicted"/>
<dbReference type="InterPro" id="IPR000835">
    <property type="entry name" value="HTH_MarR-typ"/>
</dbReference>
<evidence type="ECO:0000256" key="1">
    <source>
        <dbReference type="SAM" id="MobiDB-lite"/>
    </source>
</evidence>
<dbReference type="Gene3D" id="1.10.10.10">
    <property type="entry name" value="Winged helix-like DNA-binding domain superfamily/Winged helix DNA-binding domain"/>
    <property type="match status" value="1"/>
</dbReference>
<feature type="compositionally biased region" description="Acidic residues" evidence="1">
    <location>
        <begin position="1"/>
        <end position="12"/>
    </location>
</feature>
<evidence type="ECO:0000259" key="2">
    <source>
        <dbReference type="PROSITE" id="PS50995"/>
    </source>
</evidence>
<name>A0ABU1FSD5_9MICC</name>
<dbReference type="SUPFAM" id="SSF46785">
    <property type="entry name" value="Winged helix' DNA-binding domain"/>
    <property type="match status" value="1"/>
</dbReference>
<dbReference type="SMART" id="SM00347">
    <property type="entry name" value="HTH_MARR"/>
    <property type="match status" value="1"/>
</dbReference>
<dbReference type="InterPro" id="IPR036390">
    <property type="entry name" value="WH_DNA-bd_sf"/>
</dbReference>
<feature type="region of interest" description="Disordered" evidence="1">
    <location>
        <begin position="1"/>
        <end position="42"/>
    </location>
</feature>
<dbReference type="InterPro" id="IPR036388">
    <property type="entry name" value="WH-like_DNA-bd_sf"/>
</dbReference>
<dbReference type="RefSeq" id="WP_310536525.1">
    <property type="nucleotide sequence ID" value="NZ_BAAAOC010000024.1"/>
</dbReference>
<reference evidence="4" key="1">
    <citation type="submission" date="2023-07" db="EMBL/GenBank/DDBJ databases">
        <title>Description of three actinobacteria isolated from air of manufacturing shop in a pharmaceutical factory.</title>
        <authorList>
            <person name="Zhang D.-F."/>
        </authorList>
    </citation>
    <scope>NUCLEOTIDE SEQUENCE [LARGE SCALE GENOMIC DNA]</scope>
    <source>
        <strain evidence="4">CCTCC AB 207010</strain>
    </source>
</reference>